<dbReference type="PROSITE" id="PS00233">
    <property type="entry name" value="CHIT_BIND_RR_1"/>
    <property type="match status" value="1"/>
</dbReference>
<dbReference type="Pfam" id="PF00379">
    <property type="entry name" value="Chitin_bind_4"/>
    <property type="match status" value="1"/>
</dbReference>
<keyword evidence="1 2" id="KW-0193">Cuticle</keyword>
<dbReference type="InterPro" id="IPR031311">
    <property type="entry name" value="CHIT_BIND_RR_consensus"/>
</dbReference>
<reference evidence="4" key="1">
    <citation type="submission" date="2022-01" db="EMBL/GenBank/DDBJ databases">
        <authorList>
            <person name="King R."/>
        </authorList>
    </citation>
    <scope>NUCLEOTIDE SEQUENCE</scope>
</reference>
<sequence>MYFHTFGFTLLVILGLAYAQIPVAKILNYHNNPRGRGYDFGFTSSDAIVREESGNWEGSGRLGENGEELGTNRVSGYAFHYFPDGTPFQISYVADEFGFRPKFTIGSTSKQ</sequence>
<keyword evidence="3" id="KW-0732">Signal</keyword>
<evidence type="ECO:0000313" key="5">
    <source>
        <dbReference type="Proteomes" id="UP001153712"/>
    </source>
</evidence>
<feature type="chain" id="PRO_5040502431" evidence="3">
    <location>
        <begin position="20"/>
        <end position="111"/>
    </location>
</feature>
<evidence type="ECO:0000256" key="3">
    <source>
        <dbReference type="SAM" id="SignalP"/>
    </source>
</evidence>
<dbReference type="AlphaFoldDB" id="A0A9N9XMX7"/>
<evidence type="ECO:0000256" key="1">
    <source>
        <dbReference type="ARBA" id="ARBA00022460"/>
    </source>
</evidence>
<gene>
    <name evidence="4" type="ORF">PHYEVI_LOCUS5266</name>
</gene>
<dbReference type="InterPro" id="IPR000618">
    <property type="entry name" value="Insect_cuticle"/>
</dbReference>
<evidence type="ECO:0000256" key="2">
    <source>
        <dbReference type="PROSITE-ProRule" id="PRU00497"/>
    </source>
</evidence>
<dbReference type="GO" id="GO:0042302">
    <property type="term" value="F:structural constituent of cuticle"/>
    <property type="evidence" value="ECO:0007669"/>
    <property type="project" value="UniProtKB-UniRule"/>
</dbReference>
<accession>A0A9N9XMX7</accession>
<evidence type="ECO:0000313" key="4">
    <source>
        <dbReference type="EMBL" id="CAG9858879.1"/>
    </source>
</evidence>
<dbReference type="Proteomes" id="UP001153712">
    <property type="component" value="Chromosome 2"/>
</dbReference>
<dbReference type="OrthoDB" id="8123782at2759"/>
<dbReference type="EMBL" id="OU900095">
    <property type="protein sequence ID" value="CAG9858879.1"/>
    <property type="molecule type" value="Genomic_DNA"/>
</dbReference>
<protein>
    <submittedName>
        <fullName evidence="4">Uncharacterized protein</fullName>
    </submittedName>
</protein>
<name>A0A9N9XMX7_PHYSR</name>
<dbReference type="PROSITE" id="PS51155">
    <property type="entry name" value="CHIT_BIND_RR_2"/>
    <property type="match status" value="1"/>
</dbReference>
<proteinExistence type="predicted"/>
<keyword evidence="5" id="KW-1185">Reference proteome</keyword>
<feature type="signal peptide" evidence="3">
    <location>
        <begin position="1"/>
        <end position="19"/>
    </location>
</feature>
<organism evidence="4 5">
    <name type="scientific">Phyllotreta striolata</name>
    <name type="common">Striped flea beetle</name>
    <name type="synonym">Crioceris striolata</name>
    <dbReference type="NCBI Taxonomy" id="444603"/>
    <lineage>
        <taxon>Eukaryota</taxon>
        <taxon>Metazoa</taxon>
        <taxon>Ecdysozoa</taxon>
        <taxon>Arthropoda</taxon>
        <taxon>Hexapoda</taxon>
        <taxon>Insecta</taxon>
        <taxon>Pterygota</taxon>
        <taxon>Neoptera</taxon>
        <taxon>Endopterygota</taxon>
        <taxon>Coleoptera</taxon>
        <taxon>Polyphaga</taxon>
        <taxon>Cucujiformia</taxon>
        <taxon>Chrysomeloidea</taxon>
        <taxon>Chrysomelidae</taxon>
        <taxon>Galerucinae</taxon>
        <taxon>Alticini</taxon>
        <taxon>Phyllotreta</taxon>
    </lineage>
</organism>